<accession>A0A6N2N6F0</accession>
<dbReference type="AlphaFoldDB" id="A0A6N2N6F0"/>
<sequence>MPRSLTSQEAEGEQHPAQETFSQCLVVLFLSPQSCRLFNLSLYKRSANEFGSNTRLSHPTTTSRQQQKILRKGLLISALKGKRRVKVLCKK</sequence>
<dbReference type="EMBL" id="CAADRP010002151">
    <property type="protein sequence ID" value="VFU62349.1"/>
    <property type="molecule type" value="Genomic_DNA"/>
</dbReference>
<evidence type="ECO:0000313" key="1">
    <source>
        <dbReference type="EMBL" id="VFU62349.1"/>
    </source>
</evidence>
<protein>
    <submittedName>
        <fullName evidence="1">Uncharacterized protein</fullName>
    </submittedName>
</protein>
<gene>
    <name evidence="1" type="ORF">SVIM_LOCUS471338</name>
</gene>
<proteinExistence type="predicted"/>
<reference evidence="1" key="1">
    <citation type="submission" date="2019-03" db="EMBL/GenBank/DDBJ databases">
        <authorList>
            <person name="Mank J."/>
            <person name="Almeida P."/>
        </authorList>
    </citation>
    <scope>NUCLEOTIDE SEQUENCE</scope>
    <source>
        <strain evidence="1">78183</strain>
    </source>
</reference>
<name>A0A6N2N6F0_SALVM</name>
<organism evidence="1">
    <name type="scientific">Salix viminalis</name>
    <name type="common">Common osier</name>
    <name type="synonym">Basket willow</name>
    <dbReference type="NCBI Taxonomy" id="40686"/>
    <lineage>
        <taxon>Eukaryota</taxon>
        <taxon>Viridiplantae</taxon>
        <taxon>Streptophyta</taxon>
        <taxon>Embryophyta</taxon>
        <taxon>Tracheophyta</taxon>
        <taxon>Spermatophyta</taxon>
        <taxon>Magnoliopsida</taxon>
        <taxon>eudicotyledons</taxon>
        <taxon>Gunneridae</taxon>
        <taxon>Pentapetalae</taxon>
        <taxon>rosids</taxon>
        <taxon>fabids</taxon>
        <taxon>Malpighiales</taxon>
        <taxon>Salicaceae</taxon>
        <taxon>Saliceae</taxon>
        <taxon>Salix</taxon>
    </lineage>
</organism>